<proteinExistence type="predicted"/>
<organism evidence="1 2">
    <name type="scientific">Rattus norvegicus</name>
    <name type="common">Rat</name>
    <dbReference type="NCBI Taxonomy" id="10116"/>
    <lineage>
        <taxon>Eukaryota</taxon>
        <taxon>Metazoa</taxon>
        <taxon>Chordata</taxon>
        <taxon>Craniata</taxon>
        <taxon>Vertebrata</taxon>
        <taxon>Euteleostomi</taxon>
        <taxon>Mammalia</taxon>
        <taxon>Eutheria</taxon>
        <taxon>Euarchontoglires</taxon>
        <taxon>Glires</taxon>
        <taxon>Rodentia</taxon>
        <taxon>Myomorpha</taxon>
        <taxon>Muroidea</taxon>
        <taxon>Muridae</taxon>
        <taxon>Murinae</taxon>
        <taxon>Rattus</taxon>
    </lineage>
</organism>
<name>A6JDB4_RAT</name>
<sequence length="12" mass="1592">MLSEERKQRMRQ</sequence>
<feature type="non-terminal residue" evidence="1">
    <location>
        <position position="12"/>
    </location>
</feature>
<reference evidence="2" key="1">
    <citation type="submission" date="2005-09" db="EMBL/GenBank/DDBJ databases">
        <authorList>
            <person name="Mural R.J."/>
            <person name="Li P.W."/>
            <person name="Adams M.D."/>
            <person name="Amanatides P.G."/>
            <person name="Baden-Tillson H."/>
            <person name="Barnstead M."/>
            <person name="Chin S.H."/>
            <person name="Dew I."/>
            <person name="Evans C.A."/>
            <person name="Ferriera S."/>
            <person name="Flanigan M."/>
            <person name="Fosler C."/>
            <person name="Glodek A."/>
            <person name="Gu Z."/>
            <person name="Holt R.A."/>
            <person name="Jennings D."/>
            <person name="Kraft C.L."/>
            <person name="Lu F."/>
            <person name="Nguyen T."/>
            <person name="Nusskern D.R."/>
            <person name="Pfannkoch C.M."/>
            <person name="Sitter C."/>
            <person name="Sutton G.G."/>
            <person name="Venter J.C."/>
            <person name="Wang Z."/>
            <person name="Woodage T."/>
            <person name="Zheng X.H."/>
            <person name="Zhong F."/>
        </authorList>
    </citation>
    <scope>NUCLEOTIDE SEQUENCE [LARGE SCALE GENOMIC DNA]</scope>
    <source>
        <strain>BN</strain>
        <strain evidence="2">Sprague-Dawley</strain>
    </source>
</reference>
<dbReference type="EMBL" id="CH473981">
    <property type="protein sequence ID" value="EDL90036.1"/>
    <property type="molecule type" value="Genomic_DNA"/>
</dbReference>
<dbReference type="Proteomes" id="UP000234681">
    <property type="component" value="Chromosome 14"/>
</dbReference>
<gene>
    <name evidence="1" type="ORF">rCG_57128</name>
</gene>
<evidence type="ECO:0000313" key="2">
    <source>
        <dbReference type="Proteomes" id="UP000234681"/>
    </source>
</evidence>
<protein>
    <submittedName>
        <fullName evidence="1">RCG57128</fullName>
    </submittedName>
</protein>
<evidence type="ECO:0000313" key="1">
    <source>
        <dbReference type="EMBL" id="EDL90036.1"/>
    </source>
</evidence>
<accession>A6JDB4</accession>